<evidence type="ECO:0000313" key="7">
    <source>
        <dbReference type="Proteomes" id="UP000182466"/>
    </source>
</evidence>
<dbReference type="SUPFAM" id="SSF51316">
    <property type="entry name" value="Mss4-like"/>
    <property type="match status" value="1"/>
</dbReference>
<accession>A0A1I7DYR9</accession>
<proteinExistence type="inferred from homology"/>
<name>A0A1I7DYR9_9RHOB</name>
<keyword evidence="4" id="KW-0456">Lyase</keyword>
<dbReference type="PANTHER" id="PTHR33337:SF40">
    <property type="entry name" value="CENP-V_GFA DOMAIN-CONTAINING PROTEIN-RELATED"/>
    <property type="match status" value="1"/>
</dbReference>
<dbReference type="Gene3D" id="3.90.1590.10">
    <property type="entry name" value="glutathione-dependent formaldehyde- activating enzyme (gfa)"/>
    <property type="match status" value="1"/>
</dbReference>
<dbReference type="Pfam" id="PF04828">
    <property type="entry name" value="GFA"/>
    <property type="match status" value="1"/>
</dbReference>
<feature type="domain" description="CENP-V/GFA" evidence="5">
    <location>
        <begin position="5"/>
        <end position="120"/>
    </location>
</feature>
<evidence type="ECO:0000259" key="5">
    <source>
        <dbReference type="PROSITE" id="PS51891"/>
    </source>
</evidence>
<gene>
    <name evidence="6" type="ORF">SAMN05216236_1386</name>
</gene>
<dbReference type="GO" id="GO:0016846">
    <property type="term" value="F:carbon-sulfur lyase activity"/>
    <property type="evidence" value="ECO:0007669"/>
    <property type="project" value="InterPro"/>
</dbReference>
<evidence type="ECO:0000256" key="3">
    <source>
        <dbReference type="ARBA" id="ARBA00022833"/>
    </source>
</evidence>
<dbReference type="STRING" id="999627.SAMN05216236_1386"/>
<keyword evidence="3" id="KW-0862">Zinc</keyword>
<dbReference type="AlphaFoldDB" id="A0A1I7DYR9"/>
<dbReference type="RefSeq" id="WP_027263803.1">
    <property type="nucleotide sequence ID" value="NZ_FPAW01000038.1"/>
</dbReference>
<evidence type="ECO:0000256" key="4">
    <source>
        <dbReference type="ARBA" id="ARBA00023239"/>
    </source>
</evidence>
<evidence type="ECO:0000256" key="2">
    <source>
        <dbReference type="ARBA" id="ARBA00022723"/>
    </source>
</evidence>
<evidence type="ECO:0000256" key="1">
    <source>
        <dbReference type="ARBA" id="ARBA00005495"/>
    </source>
</evidence>
<dbReference type="InterPro" id="IPR011057">
    <property type="entry name" value="Mss4-like_sf"/>
</dbReference>
<keyword evidence="2" id="KW-0479">Metal-binding</keyword>
<reference evidence="6 7" key="1">
    <citation type="submission" date="2016-10" db="EMBL/GenBank/DDBJ databases">
        <authorList>
            <person name="de Groot N.N."/>
        </authorList>
    </citation>
    <scope>NUCLEOTIDE SEQUENCE [LARGE SCALE GENOMIC DNA]</scope>
    <source>
        <strain evidence="6 7">CGMCC 1.10959</strain>
    </source>
</reference>
<evidence type="ECO:0000313" key="6">
    <source>
        <dbReference type="EMBL" id="SFU16811.1"/>
    </source>
</evidence>
<dbReference type="eggNOG" id="COG3791">
    <property type="taxonomic scope" value="Bacteria"/>
</dbReference>
<protein>
    <submittedName>
        <fullName evidence="6">Uncharacterized conserved protein</fullName>
    </submittedName>
</protein>
<dbReference type="Proteomes" id="UP000182466">
    <property type="component" value="Unassembled WGS sequence"/>
</dbReference>
<keyword evidence="7" id="KW-1185">Reference proteome</keyword>
<sequence length="145" mass="15447">MSETLKGHCMCGAVTVTARADKPEISACHCSMCRRWTSGAMIAFQAAPGMEATGPVRRYASSEWAERAFCETCGSSLWYRVTAPGPHQGQTHIAAGLFEDATGAPLTAEIFIDRKPAGYAFAGEHARMTEAEVMAMFAPPPESGA</sequence>
<dbReference type="GO" id="GO:0046872">
    <property type="term" value="F:metal ion binding"/>
    <property type="evidence" value="ECO:0007669"/>
    <property type="project" value="UniProtKB-KW"/>
</dbReference>
<dbReference type="EMBL" id="FPAW01000038">
    <property type="protein sequence ID" value="SFU16811.1"/>
    <property type="molecule type" value="Genomic_DNA"/>
</dbReference>
<organism evidence="6 7">
    <name type="scientific">Sedimentitalea nanhaiensis</name>
    <dbReference type="NCBI Taxonomy" id="999627"/>
    <lineage>
        <taxon>Bacteria</taxon>
        <taxon>Pseudomonadati</taxon>
        <taxon>Pseudomonadota</taxon>
        <taxon>Alphaproteobacteria</taxon>
        <taxon>Rhodobacterales</taxon>
        <taxon>Paracoccaceae</taxon>
        <taxon>Sedimentitalea</taxon>
    </lineage>
</organism>
<comment type="similarity">
    <text evidence="1">Belongs to the Gfa family.</text>
</comment>
<dbReference type="InterPro" id="IPR006913">
    <property type="entry name" value="CENP-V/GFA"/>
</dbReference>
<dbReference type="PROSITE" id="PS51891">
    <property type="entry name" value="CENP_V_GFA"/>
    <property type="match status" value="1"/>
</dbReference>
<dbReference type="PANTHER" id="PTHR33337">
    <property type="entry name" value="GFA DOMAIN-CONTAINING PROTEIN"/>
    <property type="match status" value="1"/>
</dbReference>